<gene>
    <name evidence="1" type="ORF">AMURIS_04797</name>
</gene>
<accession>A0A2K4ZNJ0</accession>
<name>A0A2K4ZNJ0_9FIRM</name>
<evidence type="ECO:0000313" key="1">
    <source>
        <dbReference type="EMBL" id="SOY32044.1"/>
    </source>
</evidence>
<protein>
    <submittedName>
        <fullName evidence="1">Uncharacterized protein</fullName>
    </submittedName>
</protein>
<dbReference type="AlphaFoldDB" id="A0A2K4ZNJ0"/>
<dbReference type="Proteomes" id="UP000236311">
    <property type="component" value="Unassembled WGS sequence"/>
</dbReference>
<dbReference type="EMBL" id="OFSM01000037">
    <property type="protein sequence ID" value="SOY32044.1"/>
    <property type="molecule type" value="Genomic_DNA"/>
</dbReference>
<sequence length="192" mass="20959">MKYTVYGGSDGDVQKAIKDNWDTMPTGTYNALVMCGNSWCATVVKNSNKYGSVLLHSYALSTVIRMRILNGTWSVDTLANDDRLGDDYGPIAITPDVDATVFESSDSWLQKKNGIVVVHVYGRVNTNTVFTLLTLPKGLRPWAHVHADGAIIYNDIGNVSSSGTIQDNGLIRISGQAGKWISFTITYPAYNS</sequence>
<keyword evidence="2" id="KW-1185">Reference proteome</keyword>
<proteinExistence type="predicted"/>
<organism evidence="1 2">
    <name type="scientific">Acetatifactor muris</name>
    <dbReference type="NCBI Taxonomy" id="879566"/>
    <lineage>
        <taxon>Bacteria</taxon>
        <taxon>Bacillati</taxon>
        <taxon>Bacillota</taxon>
        <taxon>Clostridia</taxon>
        <taxon>Lachnospirales</taxon>
        <taxon>Lachnospiraceae</taxon>
        <taxon>Acetatifactor</taxon>
    </lineage>
</organism>
<dbReference type="RefSeq" id="WP_103242015.1">
    <property type="nucleotide sequence ID" value="NZ_JANJZD010000039.1"/>
</dbReference>
<evidence type="ECO:0000313" key="2">
    <source>
        <dbReference type="Proteomes" id="UP000236311"/>
    </source>
</evidence>
<reference evidence="1 2" key="1">
    <citation type="submission" date="2018-01" db="EMBL/GenBank/DDBJ databases">
        <authorList>
            <person name="Gaut B.S."/>
            <person name="Morton B.R."/>
            <person name="Clegg M.T."/>
            <person name="Duvall M.R."/>
        </authorList>
    </citation>
    <scope>NUCLEOTIDE SEQUENCE [LARGE SCALE GENOMIC DNA]</scope>
    <source>
        <strain evidence="1">GP69</strain>
    </source>
</reference>